<comment type="catalytic activity">
    <reaction evidence="17">
        <text>a (3R)-hydroxyacyl-[ACP] + NADP(+) = a 3-oxoacyl-[ACP] + NADPH + H(+)</text>
        <dbReference type="Rhea" id="RHEA:17397"/>
        <dbReference type="Rhea" id="RHEA-COMP:9916"/>
        <dbReference type="Rhea" id="RHEA-COMP:9945"/>
        <dbReference type="ChEBI" id="CHEBI:15378"/>
        <dbReference type="ChEBI" id="CHEBI:57783"/>
        <dbReference type="ChEBI" id="CHEBI:58349"/>
        <dbReference type="ChEBI" id="CHEBI:78776"/>
        <dbReference type="ChEBI" id="CHEBI:78827"/>
        <dbReference type="EC" id="1.1.1.100"/>
    </reaction>
    <physiologicalReaction direction="right-to-left" evidence="17">
        <dbReference type="Rhea" id="RHEA:17399"/>
    </physiologicalReaction>
</comment>
<dbReference type="CDD" id="cd00833">
    <property type="entry name" value="PKS"/>
    <property type="match status" value="1"/>
</dbReference>
<comment type="catalytic activity">
    <reaction evidence="6">
        <text>(3R)-hydroxydodecanoyl-[ACP] = (2E)-dodecenoyl-[ACP] + H2O</text>
        <dbReference type="Rhea" id="RHEA:41876"/>
        <dbReference type="Rhea" id="RHEA-COMP:9642"/>
        <dbReference type="Rhea" id="RHEA-COMP:9643"/>
        <dbReference type="ChEBI" id="CHEBI:15377"/>
        <dbReference type="ChEBI" id="CHEBI:78470"/>
        <dbReference type="ChEBI" id="CHEBI:78472"/>
    </reaction>
    <physiologicalReaction direction="left-to-right" evidence="6">
        <dbReference type="Rhea" id="RHEA:41877"/>
    </physiologicalReaction>
</comment>
<dbReference type="SUPFAM" id="SSF53474">
    <property type="entry name" value="alpha/beta-Hydrolases"/>
    <property type="match status" value="1"/>
</dbReference>
<name>A0ABR3HAX2_LOXSC</name>
<comment type="catalytic activity">
    <reaction evidence="27">
        <text>(2E)-dodecenoyl-[ACP] + NADPH + H(+) = dodecanoyl-[ACP] + NADP(+)</text>
        <dbReference type="Rhea" id="RHEA:41880"/>
        <dbReference type="Rhea" id="RHEA-COMP:9643"/>
        <dbReference type="Rhea" id="RHEA-COMP:9644"/>
        <dbReference type="ChEBI" id="CHEBI:15378"/>
        <dbReference type="ChEBI" id="CHEBI:57783"/>
        <dbReference type="ChEBI" id="CHEBI:58349"/>
        <dbReference type="ChEBI" id="CHEBI:65264"/>
        <dbReference type="ChEBI" id="CHEBI:78472"/>
    </reaction>
    <physiologicalReaction direction="left-to-right" evidence="27">
        <dbReference type="Rhea" id="RHEA:41881"/>
    </physiologicalReaction>
</comment>
<protein>
    <recommendedName>
        <fullName evidence="45">Ketosynthase family 3 (KS3) domain-containing protein</fullName>
    </recommendedName>
</protein>
<keyword evidence="2" id="KW-0808">Transferase</keyword>
<dbReference type="InterPro" id="IPR016035">
    <property type="entry name" value="Acyl_Trfase/lysoPLipase"/>
</dbReference>
<keyword evidence="3" id="KW-0702">S-nitrosylation</keyword>
<comment type="caution">
    <text evidence="46">The sequence shown here is derived from an EMBL/GenBank/DDBJ whole genome shotgun (WGS) entry which is preliminary data.</text>
</comment>
<comment type="catalytic activity">
    <reaction evidence="25">
        <text>acetyl-[ACP] + malonyl-[ACP] + H(+) = 3-oxobutanoyl-[ACP] + holo-[ACP] + CO2</text>
        <dbReference type="Rhea" id="RHEA:41800"/>
        <dbReference type="Rhea" id="RHEA-COMP:9621"/>
        <dbReference type="Rhea" id="RHEA-COMP:9623"/>
        <dbReference type="Rhea" id="RHEA-COMP:9625"/>
        <dbReference type="Rhea" id="RHEA-COMP:9685"/>
        <dbReference type="ChEBI" id="CHEBI:15378"/>
        <dbReference type="ChEBI" id="CHEBI:16526"/>
        <dbReference type="ChEBI" id="CHEBI:64479"/>
        <dbReference type="ChEBI" id="CHEBI:78446"/>
        <dbReference type="ChEBI" id="CHEBI:78449"/>
        <dbReference type="ChEBI" id="CHEBI:78450"/>
    </reaction>
    <physiologicalReaction direction="left-to-right" evidence="25">
        <dbReference type="Rhea" id="RHEA:41801"/>
    </physiologicalReaction>
</comment>
<dbReference type="Pfam" id="PF08659">
    <property type="entry name" value="KR"/>
    <property type="match status" value="1"/>
</dbReference>
<comment type="catalytic activity">
    <reaction evidence="30">
        <text>a fatty acyl-[ACP] + malonyl-[ACP] + H(+) = a 3-oxoacyl-[ACP] + holo-[ACP] + CO2</text>
        <dbReference type="Rhea" id="RHEA:22836"/>
        <dbReference type="Rhea" id="RHEA-COMP:9623"/>
        <dbReference type="Rhea" id="RHEA-COMP:9685"/>
        <dbReference type="Rhea" id="RHEA-COMP:9916"/>
        <dbReference type="Rhea" id="RHEA-COMP:14125"/>
        <dbReference type="ChEBI" id="CHEBI:15378"/>
        <dbReference type="ChEBI" id="CHEBI:16526"/>
        <dbReference type="ChEBI" id="CHEBI:64479"/>
        <dbReference type="ChEBI" id="CHEBI:78449"/>
        <dbReference type="ChEBI" id="CHEBI:78776"/>
        <dbReference type="ChEBI" id="CHEBI:138651"/>
        <dbReference type="EC" id="2.3.1.41"/>
    </reaction>
    <physiologicalReaction direction="left-to-right" evidence="30">
        <dbReference type="Rhea" id="RHEA:22837"/>
    </physiologicalReaction>
</comment>
<evidence type="ECO:0000256" key="10">
    <source>
        <dbReference type="ARBA" id="ARBA00023398"/>
    </source>
</evidence>
<evidence type="ECO:0000256" key="41">
    <source>
        <dbReference type="ARBA" id="ARBA00049422"/>
    </source>
</evidence>
<comment type="catalytic activity">
    <reaction evidence="11">
        <text>(3R)-hydroxyoctadecanoyl-[ACP] = (2E)-octadecenoyl-[ACP] + H2O</text>
        <dbReference type="Rhea" id="RHEA:41924"/>
        <dbReference type="Rhea" id="RHEA-COMP:9654"/>
        <dbReference type="Rhea" id="RHEA-COMP:9655"/>
        <dbReference type="ChEBI" id="CHEBI:15377"/>
        <dbReference type="ChEBI" id="CHEBI:78488"/>
        <dbReference type="ChEBI" id="CHEBI:78489"/>
    </reaction>
    <physiologicalReaction direction="left-to-right" evidence="11">
        <dbReference type="Rhea" id="RHEA:41925"/>
    </physiologicalReaction>
</comment>
<comment type="catalytic activity">
    <reaction evidence="41">
        <text>3-oxooctanoyl-[ACP] + NADPH + H(+) = (3R)-hydroxyoctanoyl-[ACP] + NADP(+)</text>
        <dbReference type="Rhea" id="RHEA:41840"/>
        <dbReference type="Rhea" id="RHEA-COMP:9633"/>
        <dbReference type="Rhea" id="RHEA-COMP:9634"/>
        <dbReference type="ChEBI" id="CHEBI:15378"/>
        <dbReference type="ChEBI" id="CHEBI:57783"/>
        <dbReference type="ChEBI" id="CHEBI:58349"/>
        <dbReference type="ChEBI" id="CHEBI:78460"/>
        <dbReference type="ChEBI" id="CHEBI:78461"/>
    </reaction>
    <physiologicalReaction direction="left-to-right" evidence="41">
        <dbReference type="Rhea" id="RHEA:41841"/>
    </physiologicalReaction>
</comment>
<dbReference type="InterPro" id="IPR014030">
    <property type="entry name" value="Ketoacyl_synth_N"/>
</dbReference>
<comment type="catalytic activity">
    <reaction evidence="26">
        <text>hexadecanoyl-[ACP] + malonyl-[ACP] + H(+) = 3-oxooctadecanoyl-[ACP] + holo-[ACP] + CO2</text>
        <dbReference type="Rhea" id="RHEA:41916"/>
        <dbReference type="Rhea" id="RHEA-COMP:9623"/>
        <dbReference type="Rhea" id="RHEA-COMP:9652"/>
        <dbReference type="Rhea" id="RHEA-COMP:9653"/>
        <dbReference type="Rhea" id="RHEA-COMP:9685"/>
        <dbReference type="ChEBI" id="CHEBI:15378"/>
        <dbReference type="ChEBI" id="CHEBI:16526"/>
        <dbReference type="ChEBI" id="CHEBI:64479"/>
        <dbReference type="ChEBI" id="CHEBI:78449"/>
        <dbReference type="ChEBI" id="CHEBI:78483"/>
        <dbReference type="ChEBI" id="CHEBI:78487"/>
    </reaction>
    <physiologicalReaction direction="left-to-right" evidence="26">
        <dbReference type="Rhea" id="RHEA:41917"/>
    </physiologicalReaction>
</comment>
<evidence type="ECO:0000256" key="40">
    <source>
        <dbReference type="ARBA" id="ARBA00049414"/>
    </source>
</evidence>
<comment type="catalytic activity">
    <reaction evidence="28">
        <text>tetradecanoyl-[ACP] + H2O = tetradecanoate + holo-[ACP] + H(+)</text>
        <dbReference type="Rhea" id="RHEA:30123"/>
        <dbReference type="Rhea" id="RHEA-COMP:9648"/>
        <dbReference type="Rhea" id="RHEA-COMP:9685"/>
        <dbReference type="ChEBI" id="CHEBI:15377"/>
        <dbReference type="ChEBI" id="CHEBI:15378"/>
        <dbReference type="ChEBI" id="CHEBI:30807"/>
        <dbReference type="ChEBI" id="CHEBI:64479"/>
        <dbReference type="ChEBI" id="CHEBI:78477"/>
        <dbReference type="EC" id="3.1.2.14"/>
    </reaction>
    <physiologicalReaction direction="left-to-right" evidence="28">
        <dbReference type="Rhea" id="RHEA:30124"/>
    </physiologicalReaction>
</comment>
<evidence type="ECO:0000256" key="39">
    <source>
        <dbReference type="ARBA" id="ARBA00049263"/>
    </source>
</evidence>
<comment type="catalytic activity">
    <reaction evidence="19">
        <text>tetradecanoyl-[ACP] + malonyl-[ACP] + H(+) = 3-oxohexadecanoyl-[ACP] + holo-[ACP] + CO2</text>
        <dbReference type="Rhea" id="RHEA:41900"/>
        <dbReference type="Rhea" id="RHEA-COMP:9623"/>
        <dbReference type="Rhea" id="RHEA-COMP:9648"/>
        <dbReference type="Rhea" id="RHEA-COMP:9649"/>
        <dbReference type="Rhea" id="RHEA-COMP:9685"/>
        <dbReference type="ChEBI" id="CHEBI:15378"/>
        <dbReference type="ChEBI" id="CHEBI:16526"/>
        <dbReference type="ChEBI" id="CHEBI:64479"/>
        <dbReference type="ChEBI" id="CHEBI:78449"/>
        <dbReference type="ChEBI" id="CHEBI:78477"/>
        <dbReference type="ChEBI" id="CHEBI:78478"/>
    </reaction>
    <physiologicalReaction direction="left-to-right" evidence="19">
        <dbReference type="Rhea" id="RHEA:41901"/>
    </physiologicalReaction>
</comment>
<comment type="catalytic activity">
    <reaction evidence="35">
        <text>3-oxotetradecanoyl-[ACP] + NADPH + H(+) = (3R)-hydroxytetradecanoyl-[ACP] + NADP(+)</text>
        <dbReference type="Rhea" id="RHEA:41888"/>
        <dbReference type="Rhea" id="RHEA-COMP:9645"/>
        <dbReference type="Rhea" id="RHEA-COMP:9646"/>
        <dbReference type="ChEBI" id="CHEBI:15378"/>
        <dbReference type="ChEBI" id="CHEBI:57783"/>
        <dbReference type="ChEBI" id="CHEBI:58349"/>
        <dbReference type="ChEBI" id="CHEBI:78473"/>
        <dbReference type="ChEBI" id="CHEBI:78474"/>
    </reaction>
    <physiologicalReaction direction="left-to-right" evidence="35">
        <dbReference type="Rhea" id="RHEA:41889"/>
    </physiologicalReaction>
</comment>
<dbReference type="InterPro" id="IPR020843">
    <property type="entry name" value="ER"/>
</dbReference>
<evidence type="ECO:0000256" key="7">
    <source>
        <dbReference type="ARBA" id="ARBA00023373"/>
    </source>
</evidence>
<dbReference type="InterPro" id="IPR036736">
    <property type="entry name" value="ACP-like_sf"/>
</dbReference>
<comment type="catalytic activity">
    <reaction evidence="29">
        <text>(2E)-octenoyl-[ACP] + NADPH + H(+) = octanoyl-[ACP] + NADP(+)</text>
        <dbReference type="Rhea" id="RHEA:41848"/>
        <dbReference type="Rhea" id="RHEA-COMP:9635"/>
        <dbReference type="Rhea" id="RHEA-COMP:9636"/>
        <dbReference type="ChEBI" id="CHEBI:15378"/>
        <dbReference type="ChEBI" id="CHEBI:57783"/>
        <dbReference type="ChEBI" id="CHEBI:58349"/>
        <dbReference type="ChEBI" id="CHEBI:78462"/>
        <dbReference type="ChEBI" id="CHEBI:78463"/>
    </reaction>
    <physiologicalReaction direction="left-to-right" evidence="29">
        <dbReference type="Rhea" id="RHEA:41849"/>
    </physiologicalReaction>
</comment>
<dbReference type="InterPro" id="IPR020841">
    <property type="entry name" value="PKS_Beta-ketoAc_synthase_dom"/>
</dbReference>
<proteinExistence type="predicted"/>
<dbReference type="InterPro" id="IPR013968">
    <property type="entry name" value="PKS_KR"/>
</dbReference>
<comment type="catalytic activity">
    <reaction evidence="23">
        <text>(2E)-hexenoyl-[ACP] + NADPH + H(+) = hexanoyl-[ACP] + NADP(+)</text>
        <dbReference type="Rhea" id="RHEA:41832"/>
        <dbReference type="Rhea" id="RHEA-COMP:9631"/>
        <dbReference type="Rhea" id="RHEA-COMP:9632"/>
        <dbReference type="ChEBI" id="CHEBI:15378"/>
        <dbReference type="ChEBI" id="CHEBI:57783"/>
        <dbReference type="ChEBI" id="CHEBI:58349"/>
        <dbReference type="ChEBI" id="CHEBI:78458"/>
        <dbReference type="ChEBI" id="CHEBI:78459"/>
    </reaction>
    <physiologicalReaction direction="left-to-right" evidence="23">
        <dbReference type="Rhea" id="RHEA:41833"/>
    </physiologicalReaction>
</comment>
<dbReference type="Gene3D" id="1.10.1200.10">
    <property type="entry name" value="ACP-like"/>
    <property type="match status" value="1"/>
</dbReference>
<accession>A0ABR3HAX2</accession>
<gene>
    <name evidence="46" type="ORF">ABMA27_008333</name>
</gene>
<evidence type="ECO:0000256" key="37">
    <source>
        <dbReference type="ARBA" id="ARBA00049109"/>
    </source>
</evidence>
<reference evidence="46 47" key="1">
    <citation type="submission" date="2024-06" db="EMBL/GenBank/DDBJ databases">
        <title>A chromosome-level genome assembly of beet webworm, Loxostege sticticalis.</title>
        <authorList>
            <person name="Zhang Y."/>
        </authorList>
    </citation>
    <scope>NUCLEOTIDE SEQUENCE [LARGE SCALE GENOMIC DNA]</scope>
    <source>
        <strain evidence="46">AQ026</strain>
        <tissue evidence="46">Whole body</tissue>
    </source>
</reference>
<comment type="catalytic activity">
    <reaction evidence="18">
        <text>3-oxodecanoyl-[ACP] + NADPH + H(+) = (3R)-hydroxydecanoyl-[ACP] + NADP(+)</text>
        <dbReference type="Rhea" id="RHEA:41856"/>
        <dbReference type="Rhea" id="RHEA-COMP:9637"/>
        <dbReference type="Rhea" id="RHEA-COMP:9638"/>
        <dbReference type="ChEBI" id="CHEBI:15378"/>
        <dbReference type="ChEBI" id="CHEBI:57783"/>
        <dbReference type="ChEBI" id="CHEBI:58349"/>
        <dbReference type="ChEBI" id="CHEBI:78464"/>
        <dbReference type="ChEBI" id="CHEBI:78466"/>
    </reaction>
    <physiologicalReaction direction="left-to-right" evidence="18">
        <dbReference type="Rhea" id="RHEA:41857"/>
    </physiologicalReaction>
</comment>
<comment type="catalytic activity">
    <reaction evidence="31">
        <text>3-oxohexanoyl-[ACP] + NADPH + H(+) = (3R)-hydroxyhexanoyl-[ACP] + NADP(+)</text>
        <dbReference type="Rhea" id="RHEA:41824"/>
        <dbReference type="Rhea" id="RHEA-COMP:9629"/>
        <dbReference type="Rhea" id="RHEA-COMP:9630"/>
        <dbReference type="ChEBI" id="CHEBI:15378"/>
        <dbReference type="ChEBI" id="CHEBI:57783"/>
        <dbReference type="ChEBI" id="CHEBI:58349"/>
        <dbReference type="ChEBI" id="CHEBI:78456"/>
        <dbReference type="ChEBI" id="CHEBI:78457"/>
    </reaction>
    <physiologicalReaction direction="left-to-right" evidence="31">
        <dbReference type="Rhea" id="RHEA:41825"/>
    </physiologicalReaction>
</comment>
<comment type="catalytic activity">
    <reaction evidence="42">
        <text>butanoyl-[ACP] + malonyl-[ACP] + H(+) = 3-oxohexanoyl-[ACP] + holo-[ACP] + CO2</text>
        <dbReference type="Rhea" id="RHEA:41820"/>
        <dbReference type="Rhea" id="RHEA-COMP:9623"/>
        <dbReference type="Rhea" id="RHEA-COMP:9628"/>
        <dbReference type="Rhea" id="RHEA-COMP:9629"/>
        <dbReference type="Rhea" id="RHEA-COMP:9685"/>
        <dbReference type="ChEBI" id="CHEBI:15378"/>
        <dbReference type="ChEBI" id="CHEBI:16526"/>
        <dbReference type="ChEBI" id="CHEBI:64479"/>
        <dbReference type="ChEBI" id="CHEBI:78449"/>
        <dbReference type="ChEBI" id="CHEBI:78454"/>
        <dbReference type="ChEBI" id="CHEBI:78456"/>
    </reaction>
    <physiologicalReaction direction="left-to-right" evidence="42">
        <dbReference type="Rhea" id="RHEA:41821"/>
    </physiologicalReaction>
</comment>
<comment type="catalytic activity">
    <reaction evidence="33">
        <text>holo-[ACP] + acetyl-CoA = acetyl-[ACP] + CoA</text>
        <dbReference type="Rhea" id="RHEA:41788"/>
        <dbReference type="Rhea" id="RHEA-COMP:9621"/>
        <dbReference type="Rhea" id="RHEA-COMP:9685"/>
        <dbReference type="ChEBI" id="CHEBI:57287"/>
        <dbReference type="ChEBI" id="CHEBI:57288"/>
        <dbReference type="ChEBI" id="CHEBI:64479"/>
        <dbReference type="ChEBI" id="CHEBI:78446"/>
        <dbReference type="EC" id="2.3.1.38"/>
    </reaction>
    <physiologicalReaction direction="left-to-right" evidence="33">
        <dbReference type="Rhea" id="RHEA:41789"/>
    </physiologicalReaction>
</comment>
<sequence>MTPTPQEYGQKNQEAVMDSVPDDAVVISGVSGLMPGCDSFLDFGDKLYMKQNLVTKDNRWKNYSHPDLPEHYGLIKDLYKFDAQFFTVAYKLAHSSEPSSRKIYEQTYQAVFDSGTCPTELSNKQIGVFLAISVVDSDKLSYNKDVYLGLIGCSRSIFANRISFWLNLKGPSVTLDGEACGTLVALENACQCIMKGHCEAAIVGSAKILLHPQIPVMHNRENPTNPDGKTKCYDANADGQSLSEAVNMIFLQKHKDAKRVYAVVRHAKARFGFSDEQVTSEYVKIPRDVQMLSNFFRKFYEEAGVAPSSVEYVEGFGAANPEMDKLELQALEQVFCQDRQSPLLVGSVTSNVGYTEASTAACGIFKVLLAYQRGDIPASINCENPRQDIAAIRDGRMRILTENAPLLKSHTAVNGFSHTGLNGHVLLERYGKKKDISQYHSDIPYLVMVSGRQESSVQKILDDLSARELDPEEIALLHNIFKNRIGLHLARGIGVYSTQKEGTITHRQKVDYYDGAKRPLWFVYSGMGSQWVGMGAQLMRVPLFAESIQRSHKTLEPKGIDLINIITTTEKNIFDNILHSFVGIAAIQIALTDILKAIGLVPDNIIGHSVGELGCAYADGCFTAEQVLQLAYLRGYLSLTTPMCRGAMAAIGLGFKQISKLCPPEIDIACHNSSTSCTISGPAEVVTQFVEKLTADGIFAKEVQSSNIAYHSRYIASLGAEFIKQSKEFVKTPKLRSERWLSSSVPHDRWNEPAAKYSSAEYHTNNLLSTVLFEETIRFVPSNAVVVEIAPHGLLQAILKRALALDCQHVPLTRRGHQDSAVFLLEAIGNLYMHGYDPDVTALYPKVEFPVSSATRPLSHLVEWVHSETWKAGRFVKPEESYNTKLNLIVSLEDDEYQYLRGHRIEGRCVFPFAAGLITVWDMLCMTLNQEQKKLSVQFQNLKFYSQPALIEHQLCYLTVTLQRGTGHFEIYDGKVIVMEGSVTAMAKVNISEHTVEENTTMHLTNEDIYKMFYQKGHEYTDKFRSLHSINSSMTEANIEWKDNWVTFIDSMIQMNALRENHQGISKLSYISRLVIDFKENLDDRNHNDGLLYAKYDEIQERTRCGGVAIEHISFKDKPLSKRQEVILKTLKFVPFYQSENKDIVTAMTILLQMIAENKNKDKITIAYVSVPNKLDYIKKIKNVMHSLPKMELNIVFVRIQDILESKELETKPDAVLLHDLVADRKIFEALYNILPPDTYIISIGADTKDCPTSIYHPISAMGSGRSRVELARFKPSPGPSNTTAISVRTESDIHQVVLNYEELTPQHRLLVLAPYPTPVGLIDQVKRWRKRNNKVSMVMFDQRNVMDKELESMPDMPFSVLHDGVWGSEYYVPTICDSVPTRSAVALRCSRPGDLNSLNWAQVHEPTQKHGVDITVHYAGLTAVDAAKALGETPNWSTNEGFGMDFSGVTASGERVMGLLPRGAASSKVRVDPNMLWPVPAHWTLEDAATVPYAYAHAMYCLYIKTWLMPGMKVFIYGGAGALGQASIAIALAHGCQVFTTVNDVRKKHFLRKLFPQLKDYNIGNSRDDTYQYVVKNATNGTGCDIFLSCAKGELKKKYFTCMALNGNIIDTAQLVTRENMDFEYRFLARQVSYHAVDFSSIFDHGNVSDIKKLQIMLSEGIIRGYVRPLSRVTYEPHETPRAFRLLTASRHRGRVLLALRDRSPAVEPRISCLPSGSHVVIYNEEVLGLQVADLLIRRGAKNLFIHGNRTSYLQHKIETWKGIGVQVQVSSANLTNKEETMALLRHSHSLGEVEGIYVVSSNQRSRAEAVTSILTNLDASSRKLCPNLRYFALISENDKAWREIISKRTIDGLPSLSVQLMNLNKFIDSEDINSEALSNDTSLTHHSAITAIEKALHSGDSLVLAYAQPMVPLSILEEVAKIPGVNITNATVDRTSLEQVGVDQGRAQELSNLLEEKFHITISPEAVPKMTIGKLKKLKRESEDIERDVPGLWAYLSTFDSEELLATTDMVVMPTLVHRSELRPDQFDTEHDYLCIVPGLEGTHGRFRTLCQRLKIPAAVLQPGNHHLDETIPETAQRMAKVIMKYLKPKKGFNILGYEFGVLIALEIAAILESLGYTGTVYMLGATPEDIRSSFNERWKNSDEAAMQDILLQHMHTLITRTISFDLETNLRKVTTWSEKVDVLMRAVRPKVSHSSQYIRGAIDGIYSRIKQFQNYNIQPQKLRSKVVLLQAKPYKSSIQTLKRFSEQEPALNNLKASLPFAHKDLSCPNIINGYLDPDILHEYENSNHCEKAVVPMEDIVKLTVAE</sequence>
<evidence type="ECO:0000256" key="18">
    <source>
        <dbReference type="ARBA" id="ARBA00047440"/>
    </source>
</evidence>
<comment type="catalytic activity">
    <reaction evidence="44">
        <text>octanoyl-[ACP] + malonyl-[ACP] + H(+) = 3-oxodecanoyl-[ACP] + holo-[ACP] + CO2</text>
        <dbReference type="Rhea" id="RHEA:41852"/>
        <dbReference type="Rhea" id="RHEA-COMP:9623"/>
        <dbReference type="Rhea" id="RHEA-COMP:9636"/>
        <dbReference type="Rhea" id="RHEA-COMP:9637"/>
        <dbReference type="Rhea" id="RHEA-COMP:9685"/>
        <dbReference type="ChEBI" id="CHEBI:15378"/>
        <dbReference type="ChEBI" id="CHEBI:16526"/>
        <dbReference type="ChEBI" id="CHEBI:64479"/>
        <dbReference type="ChEBI" id="CHEBI:78449"/>
        <dbReference type="ChEBI" id="CHEBI:78463"/>
        <dbReference type="ChEBI" id="CHEBI:78464"/>
    </reaction>
    <physiologicalReaction direction="left-to-right" evidence="44">
        <dbReference type="Rhea" id="RHEA:41853"/>
    </physiologicalReaction>
</comment>
<dbReference type="InterPro" id="IPR036291">
    <property type="entry name" value="NAD(P)-bd_dom_sf"/>
</dbReference>
<organism evidence="46 47">
    <name type="scientific">Loxostege sticticalis</name>
    <name type="common">Beet webworm moth</name>
    <dbReference type="NCBI Taxonomy" id="481309"/>
    <lineage>
        <taxon>Eukaryota</taxon>
        <taxon>Metazoa</taxon>
        <taxon>Ecdysozoa</taxon>
        <taxon>Arthropoda</taxon>
        <taxon>Hexapoda</taxon>
        <taxon>Insecta</taxon>
        <taxon>Pterygota</taxon>
        <taxon>Neoptera</taxon>
        <taxon>Endopterygota</taxon>
        <taxon>Lepidoptera</taxon>
        <taxon>Glossata</taxon>
        <taxon>Ditrysia</taxon>
        <taxon>Pyraloidea</taxon>
        <taxon>Crambidae</taxon>
        <taxon>Pyraustinae</taxon>
        <taxon>Loxostege</taxon>
    </lineage>
</organism>
<evidence type="ECO:0000256" key="19">
    <source>
        <dbReference type="ARBA" id="ARBA00047451"/>
    </source>
</evidence>
<dbReference type="InterPro" id="IPR016039">
    <property type="entry name" value="Thiolase-like"/>
</dbReference>
<evidence type="ECO:0000256" key="1">
    <source>
        <dbReference type="ARBA" id="ARBA00005189"/>
    </source>
</evidence>
<comment type="catalytic activity">
    <reaction evidence="40">
        <text>3-oxohexadecanoyl-[ACP] + NADPH + H(+) = (3R)-hydroxyhexadecanoyl-[ACP] + NADP(+)</text>
        <dbReference type="Rhea" id="RHEA:41904"/>
        <dbReference type="Rhea" id="RHEA-COMP:9649"/>
        <dbReference type="Rhea" id="RHEA-COMP:9650"/>
        <dbReference type="ChEBI" id="CHEBI:15378"/>
        <dbReference type="ChEBI" id="CHEBI:57783"/>
        <dbReference type="ChEBI" id="CHEBI:58349"/>
        <dbReference type="ChEBI" id="CHEBI:78478"/>
        <dbReference type="ChEBI" id="CHEBI:78480"/>
    </reaction>
    <physiologicalReaction direction="left-to-right" evidence="40">
        <dbReference type="Rhea" id="RHEA:41905"/>
    </physiologicalReaction>
</comment>
<dbReference type="Proteomes" id="UP001549920">
    <property type="component" value="Unassembled WGS sequence"/>
</dbReference>
<comment type="catalytic activity">
    <reaction evidence="21">
        <text>dodecanoyl-[ACP] + malonyl-[ACP] + H(+) = 3-oxotetradecanoyl-[ACP] + holo-[ACP] + CO2</text>
        <dbReference type="Rhea" id="RHEA:41884"/>
        <dbReference type="Rhea" id="RHEA-COMP:9623"/>
        <dbReference type="Rhea" id="RHEA-COMP:9644"/>
        <dbReference type="Rhea" id="RHEA-COMP:9645"/>
        <dbReference type="Rhea" id="RHEA-COMP:9685"/>
        <dbReference type="ChEBI" id="CHEBI:15378"/>
        <dbReference type="ChEBI" id="CHEBI:16526"/>
        <dbReference type="ChEBI" id="CHEBI:64479"/>
        <dbReference type="ChEBI" id="CHEBI:65264"/>
        <dbReference type="ChEBI" id="CHEBI:78449"/>
        <dbReference type="ChEBI" id="CHEBI:78473"/>
    </reaction>
    <physiologicalReaction direction="left-to-right" evidence="21">
        <dbReference type="Rhea" id="RHEA:41885"/>
    </physiologicalReaction>
</comment>
<dbReference type="SMART" id="SM00829">
    <property type="entry name" value="PKS_ER"/>
    <property type="match status" value="1"/>
</dbReference>
<evidence type="ECO:0000256" key="36">
    <source>
        <dbReference type="ARBA" id="ARBA00049019"/>
    </source>
</evidence>
<evidence type="ECO:0000256" key="17">
    <source>
        <dbReference type="ARBA" id="ARBA00047400"/>
    </source>
</evidence>
<dbReference type="Pfam" id="PF02801">
    <property type="entry name" value="Ketoacyl-synt_C"/>
    <property type="match status" value="1"/>
</dbReference>
<dbReference type="SUPFAM" id="SSF51735">
    <property type="entry name" value="NAD(P)-binding Rossmann-fold domains"/>
    <property type="match status" value="1"/>
</dbReference>
<dbReference type="Pfam" id="PF16197">
    <property type="entry name" value="KAsynt_C_assoc"/>
    <property type="match status" value="1"/>
</dbReference>
<evidence type="ECO:0000256" key="11">
    <source>
        <dbReference type="ARBA" id="ARBA00023399"/>
    </source>
</evidence>
<evidence type="ECO:0000256" key="43">
    <source>
        <dbReference type="ARBA" id="ARBA00049521"/>
    </source>
</evidence>
<comment type="catalytic activity">
    <reaction evidence="34">
        <text>hexadecanoyl-[ACP] + H2O = hexadecanoate + holo-[ACP] + H(+)</text>
        <dbReference type="Rhea" id="RHEA:41932"/>
        <dbReference type="Rhea" id="RHEA-COMP:9652"/>
        <dbReference type="Rhea" id="RHEA-COMP:9685"/>
        <dbReference type="ChEBI" id="CHEBI:7896"/>
        <dbReference type="ChEBI" id="CHEBI:15377"/>
        <dbReference type="ChEBI" id="CHEBI:15378"/>
        <dbReference type="ChEBI" id="CHEBI:64479"/>
        <dbReference type="ChEBI" id="CHEBI:78483"/>
        <dbReference type="EC" id="3.1.2.14"/>
    </reaction>
    <physiologicalReaction direction="left-to-right" evidence="34">
        <dbReference type="Rhea" id="RHEA:41933"/>
    </physiologicalReaction>
</comment>
<keyword evidence="4" id="KW-0663">Pyridoxal phosphate</keyword>
<dbReference type="SMART" id="SM00825">
    <property type="entry name" value="PKS_KS"/>
    <property type="match status" value="1"/>
</dbReference>
<comment type="catalytic activity">
    <reaction evidence="32">
        <text>a 2,3-saturated acyl-[ACP] + NADP(+) = a (2E)-enoyl-[ACP] + NADPH + H(+)</text>
        <dbReference type="Rhea" id="RHEA:22564"/>
        <dbReference type="Rhea" id="RHEA-COMP:9925"/>
        <dbReference type="Rhea" id="RHEA-COMP:9926"/>
        <dbReference type="ChEBI" id="CHEBI:15378"/>
        <dbReference type="ChEBI" id="CHEBI:57783"/>
        <dbReference type="ChEBI" id="CHEBI:58349"/>
        <dbReference type="ChEBI" id="CHEBI:78784"/>
        <dbReference type="ChEBI" id="CHEBI:78785"/>
        <dbReference type="EC" id="1.3.1.39"/>
    </reaction>
    <physiologicalReaction direction="right-to-left" evidence="32">
        <dbReference type="Rhea" id="RHEA:22566"/>
    </physiologicalReaction>
</comment>
<comment type="catalytic activity">
    <reaction evidence="13">
        <text>(3R)-hydroxybutanoyl-[ACP] = (2E)-butenoyl-[ACP] + H2O</text>
        <dbReference type="Rhea" id="RHEA:41808"/>
        <dbReference type="Rhea" id="RHEA-COMP:9626"/>
        <dbReference type="Rhea" id="RHEA-COMP:9627"/>
        <dbReference type="ChEBI" id="CHEBI:15377"/>
        <dbReference type="ChEBI" id="CHEBI:78451"/>
        <dbReference type="ChEBI" id="CHEBI:78453"/>
    </reaction>
    <physiologicalReaction direction="left-to-right" evidence="13">
        <dbReference type="Rhea" id="RHEA:41809"/>
    </physiologicalReaction>
</comment>
<evidence type="ECO:0000256" key="35">
    <source>
        <dbReference type="ARBA" id="ARBA00048935"/>
    </source>
</evidence>
<dbReference type="InterPro" id="IPR011032">
    <property type="entry name" value="GroES-like_sf"/>
</dbReference>
<comment type="catalytic activity">
    <reaction evidence="22">
        <text>(2E)-hexadecenoyl-[ACP] + NADPH + H(+) = hexadecanoyl-[ACP] + NADP(+)</text>
        <dbReference type="Rhea" id="RHEA:41912"/>
        <dbReference type="Rhea" id="RHEA-COMP:9651"/>
        <dbReference type="Rhea" id="RHEA-COMP:9652"/>
        <dbReference type="ChEBI" id="CHEBI:15378"/>
        <dbReference type="ChEBI" id="CHEBI:57783"/>
        <dbReference type="ChEBI" id="CHEBI:58349"/>
        <dbReference type="ChEBI" id="CHEBI:78481"/>
        <dbReference type="ChEBI" id="CHEBI:78483"/>
    </reaction>
    <physiologicalReaction direction="left-to-right" evidence="22">
        <dbReference type="Rhea" id="RHEA:41913"/>
    </physiologicalReaction>
</comment>
<comment type="catalytic activity">
    <reaction evidence="20">
        <text>(2E)-butenoyl-[ACP] + NADPH + H(+) = butanoyl-[ACP] + NADP(+)</text>
        <dbReference type="Rhea" id="RHEA:41812"/>
        <dbReference type="Rhea" id="RHEA-COMP:9627"/>
        <dbReference type="Rhea" id="RHEA-COMP:9628"/>
        <dbReference type="ChEBI" id="CHEBI:15378"/>
        <dbReference type="ChEBI" id="CHEBI:57783"/>
        <dbReference type="ChEBI" id="CHEBI:58349"/>
        <dbReference type="ChEBI" id="CHEBI:78453"/>
        <dbReference type="ChEBI" id="CHEBI:78454"/>
    </reaction>
    <physiologicalReaction direction="left-to-right" evidence="20">
        <dbReference type="Rhea" id="RHEA:41813"/>
    </physiologicalReaction>
</comment>
<evidence type="ECO:0000256" key="23">
    <source>
        <dbReference type="ARBA" id="ARBA00047897"/>
    </source>
</evidence>
<comment type="catalytic activity">
    <reaction evidence="43">
        <text>(2E)-decenoyl-[ACP] + NADPH + H(+) = decanoyl-[ACP] + NADP(+)</text>
        <dbReference type="Rhea" id="RHEA:41864"/>
        <dbReference type="Rhea" id="RHEA-COMP:9639"/>
        <dbReference type="Rhea" id="RHEA-COMP:9640"/>
        <dbReference type="ChEBI" id="CHEBI:15378"/>
        <dbReference type="ChEBI" id="CHEBI:57783"/>
        <dbReference type="ChEBI" id="CHEBI:58349"/>
        <dbReference type="ChEBI" id="CHEBI:78467"/>
        <dbReference type="ChEBI" id="CHEBI:78468"/>
    </reaction>
    <physiologicalReaction direction="left-to-right" evidence="43">
        <dbReference type="Rhea" id="RHEA:41865"/>
    </physiologicalReaction>
</comment>
<comment type="catalytic activity">
    <reaction evidence="9">
        <text>a (3R)-hydroxyacyl-[ACP] = a (2E)-enoyl-[ACP] + H2O</text>
        <dbReference type="Rhea" id="RHEA:13097"/>
        <dbReference type="Rhea" id="RHEA-COMP:9925"/>
        <dbReference type="Rhea" id="RHEA-COMP:9945"/>
        <dbReference type="ChEBI" id="CHEBI:15377"/>
        <dbReference type="ChEBI" id="CHEBI:78784"/>
        <dbReference type="ChEBI" id="CHEBI:78827"/>
        <dbReference type="EC" id="4.2.1.59"/>
    </reaction>
    <physiologicalReaction direction="left-to-right" evidence="9">
        <dbReference type="Rhea" id="RHEA:13098"/>
    </physiologicalReaction>
</comment>
<dbReference type="Gene3D" id="3.10.129.110">
    <property type="entry name" value="Polyketide synthase dehydratase"/>
    <property type="match status" value="1"/>
</dbReference>
<dbReference type="InterPro" id="IPR016036">
    <property type="entry name" value="Malonyl_transacylase_ACP-bd"/>
</dbReference>
<dbReference type="Pfam" id="PF00698">
    <property type="entry name" value="Acyl_transf_1"/>
    <property type="match status" value="1"/>
</dbReference>
<dbReference type="SUPFAM" id="SSF55048">
    <property type="entry name" value="Probable ACP-binding domain of malonyl-CoA ACP transacylase"/>
    <property type="match status" value="1"/>
</dbReference>
<comment type="pathway">
    <text evidence="1">Lipid metabolism.</text>
</comment>
<evidence type="ECO:0000256" key="3">
    <source>
        <dbReference type="ARBA" id="ARBA00022799"/>
    </source>
</evidence>
<evidence type="ECO:0000256" key="33">
    <source>
        <dbReference type="ARBA" id="ARBA00048691"/>
    </source>
</evidence>
<dbReference type="PANTHER" id="PTHR43775">
    <property type="entry name" value="FATTY ACID SYNTHASE"/>
    <property type="match status" value="1"/>
</dbReference>
<dbReference type="Gene3D" id="3.40.366.10">
    <property type="entry name" value="Malonyl-Coenzyme A Acyl Carrier Protein, domain 2"/>
    <property type="match status" value="1"/>
</dbReference>
<dbReference type="InterPro" id="IPR001227">
    <property type="entry name" value="Ac_transferase_dom_sf"/>
</dbReference>
<dbReference type="InterPro" id="IPR029058">
    <property type="entry name" value="AB_hydrolase_fold"/>
</dbReference>
<evidence type="ECO:0000256" key="29">
    <source>
        <dbReference type="ARBA" id="ARBA00048420"/>
    </source>
</evidence>
<comment type="catalytic activity">
    <reaction evidence="36">
        <text>(2E)-octadecenoyl-[ACP] + NADPH + H(+) = octadecanoyl-[ACP] + NADP(+)</text>
        <dbReference type="Rhea" id="RHEA:41928"/>
        <dbReference type="Rhea" id="RHEA-COMP:9655"/>
        <dbReference type="Rhea" id="RHEA-COMP:9656"/>
        <dbReference type="ChEBI" id="CHEBI:15378"/>
        <dbReference type="ChEBI" id="CHEBI:57783"/>
        <dbReference type="ChEBI" id="CHEBI:58349"/>
        <dbReference type="ChEBI" id="CHEBI:78489"/>
        <dbReference type="ChEBI" id="CHEBI:78495"/>
    </reaction>
    <physiologicalReaction direction="left-to-right" evidence="36">
        <dbReference type="Rhea" id="RHEA:41929"/>
    </physiologicalReaction>
</comment>
<comment type="catalytic activity">
    <reaction evidence="38">
        <text>(2E)-tetradecenoyl-[ACP] + NADPH + H(+) = tetradecanoyl-[ACP] + NADP(+)</text>
        <dbReference type="Rhea" id="RHEA:41896"/>
        <dbReference type="Rhea" id="RHEA-COMP:9647"/>
        <dbReference type="Rhea" id="RHEA-COMP:9648"/>
        <dbReference type="ChEBI" id="CHEBI:15378"/>
        <dbReference type="ChEBI" id="CHEBI:57783"/>
        <dbReference type="ChEBI" id="CHEBI:58349"/>
        <dbReference type="ChEBI" id="CHEBI:78475"/>
        <dbReference type="ChEBI" id="CHEBI:78477"/>
    </reaction>
    <physiologicalReaction direction="left-to-right" evidence="38">
        <dbReference type="Rhea" id="RHEA:41897"/>
    </physiologicalReaction>
</comment>
<comment type="catalytic activity">
    <reaction evidence="8">
        <text>(3R)-hydroxydecanoyl-[ACP] = (2E)-decenoyl-[ACP] + H2O</text>
        <dbReference type="Rhea" id="RHEA:41860"/>
        <dbReference type="Rhea" id="RHEA-COMP:9638"/>
        <dbReference type="Rhea" id="RHEA-COMP:9639"/>
        <dbReference type="ChEBI" id="CHEBI:15377"/>
        <dbReference type="ChEBI" id="CHEBI:78466"/>
        <dbReference type="ChEBI" id="CHEBI:78467"/>
    </reaction>
    <physiologicalReaction direction="left-to-right" evidence="8">
        <dbReference type="Rhea" id="RHEA:41861"/>
    </physiologicalReaction>
</comment>
<dbReference type="Gene3D" id="3.40.50.1820">
    <property type="entry name" value="alpha/beta hydrolase"/>
    <property type="match status" value="1"/>
</dbReference>
<dbReference type="EMBL" id="JBEUOH010000022">
    <property type="protein sequence ID" value="KAL0867564.1"/>
    <property type="molecule type" value="Genomic_DNA"/>
</dbReference>
<evidence type="ECO:0000256" key="42">
    <source>
        <dbReference type="ARBA" id="ARBA00049449"/>
    </source>
</evidence>
<evidence type="ECO:0000256" key="4">
    <source>
        <dbReference type="ARBA" id="ARBA00022898"/>
    </source>
</evidence>
<dbReference type="CDD" id="cd05195">
    <property type="entry name" value="enoyl_red"/>
    <property type="match status" value="1"/>
</dbReference>
<evidence type="ECO:0000256" key="16">
    <source>
        <dbReference type="ARBA" id="ARBA00047394"/>
    </source>
</evidence>
<evidence type="ECO:0000256" key="9">
    <source>
        <dbReference type="ARBA" id="ARBA00023394"/>
    </source>
</evidence>
<dbReference type="SUPFAM" id="SSF52151">
    <property type="entry name" value="FabD/lysophospholipase-like"/>
    <property type="match status" value="1"/>
</dbReference>
<evidence type="ECO:0000256" key="15">
    <source>
        <dbReference type="ARBA" id="ARBA00047300"/>
    </source>
</evidence>
<evidence type="ECO:0000313" key="46">
    <source>
        <dbReference type="EMBL" id="KAL0867564.1"/>
    </source>
</evidence>
<dbReference type="SUPFAM" id="SSF50129">
    <property type="entry name" value="GroES-like"/>
    <property type="match status" value="1"/>
</dbReference>
<dbReference type="Pfam" id="PF00109">
    <property type="entry name" value="ketoacyl-synt"/>
    <property type="match status" value="1"/>
</dbReference>
<evidence type="ECO:0000256" key="31">
    <source>
        <dbReference type="ARBA" id="ARBA00048571"/>
    </source>
</evidence>
<dbReference type="PANTHER" id="PTHR43775:SF23">
    <property type="entry name" value="FATTY ACID SYNTHASE 3"/>
    <property type="match status" value="1"/>
</dbReference>
<feature type="domain" description="Ketosynthase family 3 (KS3)" evidence="45">
    <location>
        <begin position="22"/>
        <end position="429"/>
    </location>
</feature>
<dbReference type="InterPro" id="IPR014031">
    <property type="entry name" value="Ketoacyl_synth_C"/>
</dbReference>
<comment type="catalytic activity">
    <reaction evidence="10">
        <text>(3R)-hydroxytetradecanoyl-[ACP] = (2E)-tetradecenoyl-[ACP] + H2O</text>
        <dbReference type="Rhea" id="RHEA:41892"/>
        <dbReference type="Rhea" id="RHEA-COMP:9646"/>
        <dbReference type="Rhea" id="RHEA-COMP:9647"/>
        <dbReference type="ChEBI" id="CHEBI:15377"/>
        <dbReference type="ChEBI" id="CHEBI:78474"/>
        <dbReference type="ChEBI" id="CHEBI:78475"/>
    </reaction>
    <physiologicalReaction direction="left-to-right" evidence="10">
        <dbReference type="Rhea" id="RHEA:41893"/>
    </physiologicalReaction>
</comment>
<evidence type="ECO:0000256" key="22">
    <source>
        <dbReference type="ARBA" id="ARBA00047810"/>
    </source>
</evidence>
<dbReference type="SUPFAM" id="SSF53901">
    <property type="entry name" value="Thiolase-like"/>
    <property type="match status" value="2"/>
</dbReference>
<evidence type="ECO:0000256" key="26">
    <source>
        <dbReference type="ARBA" id="ARBA00048051"/>
    </source>
</evidence>
<dbReference type="PROSITE" id="PS52004">
    <property type="entry name" value="KS3_2"/>
    <property type="match status" value="1"/>
</dbReference>
<evidence type="ECO:0000256" key="5">
    <source>
        <dbReference type="ARBA" id="ARBA00023332"/>
    </source>
</evidence>
<evidence type="ECO:0000256" key="13">
    <source>
        <dbReference type="ARBA" id="ARBA00023402"/>
    </source>
</evidence>
<evidence type="ECO:0000256" key="6">
    <source>
        <dbReference type="ARBA" id="ARBA00023351"/>
    </source>
</evidence>
<comment type="catalytic activity">
    <reaction evidence="39">
        <text>3-oxododecanoyl-[ACP] + NADPH + H(+) = (3R)-hydroxydodecanoyl-[ACP] + NADP(+)</text>
        <dbReference type="Rhea" id="RHEA:41872"/>
        <dbReference type="Rhea" id="RHEA-COMP:9641"/>
        <dbReference type="Rhea" id="RHEA-COMP:9642"/>
        <dbReference type="ChEBI" id="CHEBI:15378"/>
        <dbReference type="ChEBI" id="CHEBI:57783"/>
        <dbReference type="ChEBI" id="CHEBI:58349"/>
        <dbReference type="ChEBI" id="CHEBI:78469"/>
        <dbReference type="ChEBI" id="CHEBI:78470"/>
    </reaction>
    <physiologicalReaction direction="left-to-right" evidence="39">
        <dbReference type="Rhea" id="RHEA:41873"/>
    </physiologicalReaction>
</comment>
<comment type="function">
    <text evidence="14">Fatty acid synthetase is a multifunctional enzyme that catalyzes the de novo biosynthesis of long-chain saturated fatty acids starting from acetyl-CoA and malonyl-CoA in the presence of NADPH. This multifunctional protein contains 7 catalytic activities and a site for the binding of the prosthetic group 4'-phosphopantetheine of the acyl carrier protein ([ACP]) domain.</text>
</comment>
<comment type="catalytic activity">
    <reaction evidence="24">
        <text>3-oxobutanoyl-[ACP] + NADPH + H(+) = (3R)-hydroxybutanoyl-[ACP] + NADP(+)</text>
        <dbReference type="Rhea" id="RHEA:41804"/>
        <dbReference type="Rhea" id="RHEA-COMP:9625"/>
        <dbReference type="Rhea" id="RHEA-COMP:9626"/>
        <dbReference type="ChEBI" id="CHEBI:15378"/>
        <dbReference type="ChEBI" id="CHEBI:57783"/>
        <dbReference type="ChEBI" id="CHEBI:58349"/>
        <dbReference type="ChEBI" id="CHEBI:78450"/>
        <dbReference type="ChEBI" id="CHEBI:78451"/>
    </reaction>
    <physiologicalReaction direction="left-to-right" evidence="24">
        <dbReference type="Rhea" id="RHEA:41805"/>
    </physiologicalReaction>
</comment>
<comment type="catalytic activity">
    <reaction evidence="37">
        <text>decanoyl-[ACP] + malonyl-[ACP] + H(+) = 3-oxododecanoyl-[ACP] + holo-[ACP] + CO2</text>
        <dbReference type="Rhea" id="RHEA:41868"/>
        <dbReference type="Rhea" id="RHEA-COMP:9623"/>
        <dbReference type="Rhea" id="RHEA-COMP:9640"/>
        <dbReference type="Rhea" id="RHEA-COMP:9641"/>
        <dbReference type="Rhea" id="RHEA-COMP:9685"/>
        <dbReference type="ChEBI" id="CHEBI:15378"/>
        <dbReference type="ChEBI" id="CHEBI:16526"/>
        <dbReference type="ChEBI" id="CHEBI:64479"/>
        <dbReference type="ChEBI" id="CHEBI:78449"/>
        <dbReference type="ChEBI" id="CHEBI:78468"/>
        <dbReference type="ChEBI" id="CHEBI:78469"/>
    </reaction>
    <physiologicalReaction direction="left-to-right" evidence="37">
        <dbReference type="Rhea" id="RHEA:41869"/>
    </physiologicalReaction>
</comment>
<evidence type="ECO:0000256" key="32">
    <source>
        <dbReference type="ARBA" id="ARBA00048650"/>
    </source>
</evidence>
<dbReference type="Pfam" id="PF00975">
    <property type="entry name" value="Thioesterase"/>
    <property type="match status" value="1"/>
</dbReference>
<dbReference type="InterPro" id="IPR050091">
    <property type="entry name" value="PKS_NRPS_Biosynth_Enz"/>
</dbReference>
<dbReference type="InterPro" id="IPR032821">
    <property type="entry name" value="PKS_assoc"/>
</dbReference>
<keyword evidence="47" id="KW-1185">Reference proteome</keyword>
<comment type="catalytic activity">
    <reaction evidence="15">
        <text>3-oxooctadecanoyl-[ACP] + NADPH + H(+) = (3R)-hydroxyoctadecanoyl-[ACP] + NADP(+)</text>
        <dbReference type="Rhea" id="RHEA:41920"/>
        <dbReference type="Rhea" id="RHEA-COMP:9653"/>
        <dbReference type="Rhea" id="RHEA-COMP:9654"/>
        <dbReference type="ChEBI" id="CHEBI:15378"/>
        <dbReference type="ChEBI" id="CHEBI:57783"/>
        <dbReference type="ChEBI" id="CHEBI:58349"/>
        <dbReference type="ChEBI" id="CHEBI:78487"/>
        <dbReference type="ChEBI" id="CHEBI:78488"/>
    </reaction>
    <physiologicalReaction direction="left-to-right" evidence="15">
        <dbReference type="Rhea" id="RHEA:41921"/>
    </physiologicalReaction>
</comment>
<evidence type="ECO:0000256" key="24">
    <source>
        <dbReference type="ARBA" id="ARBA00047953"/>
    </source>
</evidence>
<evidence type="ECO:0000256" key="14">
    <source>
        <dbReference type="ARBA" id="ARBA00023442"/>
    </source>
</evidence>
<comment type="catalytic activity">
    <reaction evidence="16">
        <text>hexanoyl-[ACP] + malonyl-[ACP] + H(+) = 3-oxooctanoyl-[ACP] + holo-[ACP] + CO2</text>
        <dbReference type="Rhea" id="RHEA:41836"/>
        <dbReference type="Rhea" id="RHEA-COMP:9623"/>
        <dbReference type="Rhea" id="RHEA-COMP:9632"/>
        <dbReference type="Rhea" id="RHEA-COMP:9633"/>
        <dbReference type="Rhea" id="RHEA-COMP:9685"/>
        <dbReference type="ChEBI" id="CHEBI:15378"/>
        <dbReference type="ChEBI" id="CHEBI:16526"/>
        <dbReference type="ChEBI" id="CHEBI:64479"/>
        <dbReference type="ChEBI" id="CHEBI:78449"/>
        <dbReference type="ChEBI" id="CHEBI:78459"/>
        <dbReference type="ChEBI" id="CHEBI:78460"/>
    </reaction>
    <physiologicalReaction direction="left-to-right" evidence="16">
        <dbReference type="Rhea" id="RHEA:41837"/>
    </physiologicalReaction>
</comment>
<evidence type="ECO:0000256" key="44">
    <source>
        <dbReference type="ARBA" id="ARBA00049533"/>
    </source>
</evidence>
<evidence type="ECO:0000256" key="30">
    <source>
        <dbReference type="ARBA" id="ARBA00048506"/>
    </source>
</evidence>
<evidence type="ECO:0000256" key="2">
    <source>
        <dbReference type="ARBA" id="ARBA00022679"/>
    </source>
</evidence>
<comment type="catalytic activity">
    <reaction evidence="12">
        <text>(3R)-hydroxyhexadecanoyl-[ACP] = (2E)-hexadecenoyl-[ACP] + H2O</text>
        <dbReference type="Rhea" id="RHEA:41908"/>
        <dbReference type="Rhea" id="RHEA-COMP:9650"/>
        <dbReference type="Rhea" id="RHEA-COMP:9651"/>
        <dbReference type="ChEBI" id="CHEBI:15377"/>
        <dbReference type="ChEBI" id="CHEBI:78480"/>
        <dbReference type="ChEBI" id="CHEBI:78481"/>
    </reaction>
    <physiologicalReaction direction="left-to-right" evidence="12">
        <dbReference type="Rhea" id="RHEA:41909"/>
    </physiologicalReaction>
</comment>
<evidence type="ECO:0000313" key="47">
    <source>
        <dbReference type="Proteomes" id="UP001549920"/>
    </source>
</evidence>
<evidence type="ECO:0000256" key="21">
    <source>
        <dbReference type="ARBA" id="ARBA00047578"/>
    </source>
</evidence>
<evidence type="ECO:0000256" key="34">
    <source>
        <dbReference type="ARBA" id="ARBA00048704"/>
    </source>
</evidence>
<comment type="catalytic activity">
    <reaction evidence="7">
        <text>(3R)-hydroxyhexanoyl-[ACP] = (2E)-hexenoyl-[ACP] + H2O</text>
        <dbReference type="Rhea" id="RHEA:41828"/>
        <dbReference type="Rhea" id="RHEA-COMP:9630"/>
        <dbReference type="Rhea" id="RHEA-COMP:9631"/>
        <dbReference type="ChEBI" id="CHEBI:15377"/>
        <dbReference type="ChEBI" id="CHEBI:78457"/>
        <dbReference type="ChEBI" id="CHEBI:78458"/>
    </reaction>
    <physiologicalReaction direction="left-to-right" evidence="7">
        <dbReference type="Rhea" id="RHEA:41829"/>
    </physiologicalReaction>
</comment>
<evidence type="ECO:0000259" key="45">
    <source>
        <dbReference type="PROSITE" id="PS52004"/>
    </source>
</evidence>
<evidence type="ECO:0000256" key="20">
    <source>
        <dbReference type="ARBA" id="ARBA00047500"/>
    </source>
</evidence>
<dbReference type="InterPro" id="IPR001031">
    <property type="entry name" value="Thioesterase"/>
</dbReference>
<dbReference type="Gene3D" id="3.90.180.10">
    <property type="entry name" value="Medium-chain alcohol dehydrogenases, catalytic domain"/>
    <property type="match status" value="1"/>
</dbReference>
<evidence type="ECO:0000256" key="27">
    <source>
        <dbReference type="ARBA" id="ARBA00048281"/>
    </source>
</evidence>
<dbReference type="Gene3D" id="3.40.47.10">
    <property type="match status" value="1"/>
</dbReference>
<evidence type="ECO:0000256" key="8">
    <source>
        <dbReference type="ARBA" id="ARBA00023388"/>
    </source>
</evidence>
<evidence type="ECO:0000256" key="25">
    <source>
        <dbReference type="ARBA" id="ARBA00047961"/>
    </source>
</evidence>
<evidence type="ECO:0000256" key="28">
    <source>
        <dbReference type="ARBA" id="ARBA00048289"/>
    </source>
</evidence>
<dbReference type="InterPro" id="IPR014043">
    <property type="entry name" value="Acyl_transferase_dom"/>
</dbReference>
<dbReference type="InterPro" id="IPR042104">
    <property type="entry name" value="PKS_dehydratase_sf"/>
</dbReference>
<evidence type="ECO:0000256" key="38">
    <source>
        <dbReference type="ARBA" id="ARBA00049171"/>
    </source>
</evidence>
<evidence type="ECO:0000256" key="12">
    <source>
        <dbReference type="ARBA" id="ARBA00023401"/>
    </source>
</evidence>
<dbReference type="SMART" id="SM00827">
    <property type="entry name" value="PKS_AT"/>
    <property type="match status" value="1"/>
</dbReference>
<dbReference type="Gene3D" id="3.30.70.3290">
    <property type="match status" value="1"/>
</dbReference>
<comment type="catalytic activity">
    <reaction evidence="5">
        <text>(3R)-hydroxyoctanoyl-[ACP] = (2E)-octenoyl-[ACP] + H2O</text>
        <dbReference type="Rhea" id="RHEA:41844"/>
        <dbReference type="Rhea" id="RHEA-COMP:9634"/>
        <dbReference type="Rhea" id="RHEA-COMP:9635"/>
        <dbReference type="ChEBI" id="CHEBI:15377"/>
        <dbReference type="ChEBI" id="CHEBI:78461"/>
        <dbReference type="ChEBI" id="CHEBI:78462"/>
    </reaction>
    <physiologicalReaction direction="left-to-right" evidence="5">
        <dbReference type="Rhea" id="RHEA:41845"/>
    </physiologicalReaction>
</comment>